<dbReference type="EMBL" id="CAICTM010000396">
    <property type="protein sequence ID" value="CAB9509607.1"/>
    <property type="molecule type" value="Genomic_DNA"/>
</dbReference>
<keyword evidence="3" id="KW-1185">Reference proteome</keyword>
<accession>A0A9N8HEB3</accession>
<evidence type="ECO:0000313" key="3">
    <source>
        <dbReference type="Proteomes" id="UP001153069"/>
    </source>
</evidence>
<feature type="region of interest" description="Disordered" evidence="1">
    <location>
        <begin position="134"/>
        <end position="214"/>
    </location>
</feature>
<evidence type="ECO:0000256" key="1">
    <source>
        <dbReference type="SAM" id="MobiDB-lite"/>
    </source>
</evidence>
<organism evidence="2 3">
    <name type="scientific">Seminavis robusta</name>
    <dbReference type="NCBI Taxonomy" id="568900"/>
    <lineage>
        <taxon>Eukaryota</taxon>
        <taxon>Sar</taxon>
        <taxon>Stramenopiles</taxon>
        <taxon>Ochrophyta</taxon>
        <taxon>Bacillariophyta</taxon>
        <taxon>Bacillariophyceae</taxon>
        <taxon>Bacillariophycidae</taxon>
        <taxon>Naviculales</taxon>
        <taxon>Naviculaceae</taxon>
        <taxon>Seminavis</taxon>
    </lineage>
</organism>
<name>A0A9N8HEB3_9STRA</name>
<comment type="caution">
    <text evidence="2">The sequence shown here is derived from an EMBL/GenBank/DDBJ whole genome shotgun (WGS) entry which is preliminary data.</text>
</comment>
<evidence type="ECO:0000313" key="2">
    <source>
        <dbReference type="EMBL" id="CAB9509607.1"/>
    </source>
</evidence>
<dbReference type="AlphaFoldDB" id="A0A9N8HEB3"/>
<gene>
    <name evidence="2" type="ORF">SEMRO_397_G134390.1</name>
</gene>
<dbReference type="Proteomes" id="UP001153069">
    <property type="component" value="Unassembled WGS sequence"/>
</dbReference>
<protein>
    <submittedName>
        <fullName evidence="2">Uncharacterized protein</fullName>
    </submittedName>
</protein>
<proteinExistence type="predicted"/>
<reference evidence="2" key="1">
    <citation type="submission" date="2020-06" db="EMBL/GenBank/DDBJ databases">
        <authorList>
            <consortium name="Plant Systems Biology data submission"/>
        </authorList>
    </citation>
    <scope>NUCLEOTIDE SEQUENCE</scope>
    <source>
        <strain evidence="2">D6</strain>
    </source>
</reference>
<sequence>MANRLTNEEVKIAFFSKDGGDPKPVSTKTFEIIVSGIRHGIERCVDKGRDVDMYCCLQGNRFIPNSNTIVLHNLDASLLSSSTNGNLRFITNQGGHTLNVIFSGGASIFKMTYKRVAAAAAPVPAAAAPVPAAAAPVPAPAPATDARKTNGCQGRRRTAGATRPHPEEMMPAERTLPRTRQRRRMPPPPPIDSDSSAAEEMNEFSQLTGRGRRS</sequence>